<dbReference type="CDD" id="cd00303">
    <property type="entry name" value="retropepsin_like"/>
    <property type="match status" value="1"/>
</dbReference>
<dbReference type="Pfam" id="PF08284">
    <property type="entry name" value="RVP_2"/>
    <property type="match status" value="1"/>
</dbReference>
<gene>
    <name evidence="2" type="ORF">Acr_07g0017060</name>
</gene>
<feature type="compositionally biased region" description="Basic residues" evidence="1">
    <location>
        <begin position="1"/>
        <end position="10"/>
    </location>
</feature>
<evidence type="ECO:0000256" key="1">
    <source>
        <dbReference type="SAM" id="MobiDB-lite"/>
    </source>
</evidence>
<reference evidence="2 3" key="1">
    <citation type="submission" date="2019-07" db="EMBL/GenBank/DDBJ databases">
        <title>De Novo Assembly of kiwifruit Actinidia rufa.</title>
        <authorList>
            <person name="Sugita-Konishi S."/>
            <person name="Sato K."/>
            <person name="Mori E."/>
            <person name="Abe Y."/>
            <person name="Kisaki G."/>
            <person name="Hamano K."/>
            <person name="Suezawa K."/>
            <person name="Otani M."/>
            <person name="Fukuda T."/>
            <person name="Manabe T."/>
            <person name="Gomi K."/>
            <person name="Tabuchi M."/>
            <person name="Akimitsu K."/>
            <person name="Kataoka I."/>
        </authorList>
    </citation>
    <scope>NUCLEOTIDE SEQUENCE [LARGE SCALE GENOMIC DNA]</scope>
    <source>
        <strain evidence="3">cv. Fuchu</strain>
    </source>
</reference>
<feature type="region of interest" description="Disordered" evidence="1">
    <location>
        <begin position="1"/>
        <end position="35"/>
    </location>
</feature>
<organism evidence="2 3">
    <name type="scientific">Actinidia rufa</name>
    <dbReference type="NCBI Taxonomy" id="165716"/>
    <lineage>
        <taxon>Eukaryota</taxon>
        <taxon>Viridiplantae</taxon>
        <taxon>Streptophyta</taxon>
        <taxon>Embryophyta</taxon>
        <taxon>Tracheophyta</taxon>
        <taxon>Spermatophyta</taxon>
        <taxon>Magnoliopsida</taxon>
        <taxon>eudicotyledons</taxon>
        <taxon>Gunneridae</taxon>
        <taxon>Pentapetalae</taxon>
        <taxon>asterids</taxon>
        <taxon>Ericales</taxon>
        <taxon>Actinidiaceae</taxon>
        <taxon>Actinidia</taxon>
    </lineage>
</organism>
<evidence type="ECO:0000313" key="3">
    <source>
        <dbReference type="Proteomes" id="UP000585474"/>
    </source>
</evidence>
<dbReference type="SUPFAM" id="SSF50630">
    <property type="entry name" value="Acid proteases"/>
    <property type="match status" value="1"/>
</dbReference>
<dbReference type="EMBL" id="BJWL01000007">
    <property type="protein sequence ID" value="GFY91510.1"/>
    <property type="molecule type" value="Genomic_DNA"/>
</dbReference>
<keyword evidence="3" id="KW-1185">Reference proteome</keyword>
<dbReference type="Gene3D" id="2.40.70.10">
    <property type="entry name" value="Acid Proteases"/>
    <property type="match status" value="1"/>
</dbReference>
<proteinExistence type="predicted"/>
<sequence length="348" mass="38334">MPPRNARGRAKSYTGARGARGACGARRNLDEGDDHQESLMGGRASALVENVGNVGVPDRTAESTATTAVKAFLQLRPPTFKGEPDLLVIEDWLEQVTRALDTILVTEEELRVLFASYQLQGDALQWWKTVEEVGAKKWEPFKKADLFWLSSIGSSCYGLPTEESAAAITVGGTISHPGTGTITSQRATYLLLVWSGWSYQSTVHTEGEQSGSYRITTTYSAVAQQGQRTQGQFYVMTSAEGPSGTTGQQEQQLDTSVVRGFKVEVLDLVLMLDTPVGGRTILRRICRSCEIEIGDRRFVFDFIVLDMTSFDIILGMDRLTGYHATIDCVRHRVTFCTSEGDHFHFVGD</sequence>
<dbReference type="InterPro" id="IPR021109">
    <property type="entry name" value="Peptidase_aspartic_dom_sf"/>
</dbReference>
<comment type="caution">
    <text evidence="2">The sequence shown here is derived from an EMBL/GenBank/DDBJ whole genome shotgun (WGS) entry which is preliminary data.</text>
</comment>
<accession>A0A7J0EYK7</accession>
<dbReference type="OrthoDB" id="1751882at2759"/>
<feature type="compositionally biased region" description="Low complexity" evidence="1">
    <location>
        <begin position="15"/>
        <end position="26"/>
    </location>
</feature>
<dbReference type="AlphaFoldDB" id="A0A7J0EYK7"/>
<protein>
    <recommendedName>
        <fullName evidence="4">Retrotransposon gag domain-containing protein</fullName>
    </recommendedName>
</protein>
<name>A0A7J0EYK7_9ERIC</name>
<evidence type="ECO:0000313" key="2">
    <source>
        <dbReference type="EMBL" id="GFY91510.1"/>
    </source>
</evidence>
<evidence type="ECO:0008006" key="4">
    <source>
        <dbReference type="Google" id="ProtNLM"/>
    </source>
</evidence>
<dbReference type="Proteomes" id="UP000585474">
    <property type="component" value="Unassembled WGS sequence"/>
</dbReference>